<accession>A0A176WD14</accession>
<feature type="compositionally biased region" description="Basic and acidic residues" evidence="1">
    <location>
        <begin position="251"/>
        <end position="260"/>
    </location>
</feature>
<proteinExistence type="predicted"/>
<dbReference type="Proteomes" id="UP000077202">
    <property type="component" value="Unassembled WGS sequence"/>
</dbReference>
<evidence type="ECO:0000256" key="1">
    <source>
        <dbReference type="SAM" id="MobiDB-lite"/>
    </source>
</evidence>
<gene>
    <name evidence="2" type="ORF">AXG93_977s1030</name>
</gene>
<feature type="region of interest" description="Disordered" evidence="1">
    <location>
        <begin position="356"/>
        <end position="380"/>
    </location>
</feature>
<evidence type="ECO:0000313" key="2">
    <source>
        <dbReference type="EMBL" id="OAE30521.1"/>
    </source>
</evidence>
<sequence length="591" mass="65260">MTQKSAMATGMELSILKLGSPRRRFASGQFAFDHELGHMSNTNSGTIAPLSAVAAGADEDTEMVFEQHQAAIPFVWEEKPGTPRGVRSIKEETGSGSEDSSEEDDDSSDAMTTSNPSSRNSSLRETDESPPTSEFEFTAGDALDASGDDDNNNSSSNNNNNKTADELFAKGQILPLKPPPRLQSIKQLMAADAAEEAMGFNSPKTPGHSFRKDGLRTPTRSFRKDGLKAFISSPRREKQGELVTTMLGFEEWPKDGDRKGGPGHRRTNSLTKLPALFRKKYGLGKENMDDYEGEHFDGDLSGRKSVLGENRRPLNCLSSRTLDGSYENDDFFASSRSFDVDARSDYLNASGRILEEQHEEEEDRDQEPQLQAPDTPGQRKQALGKLSRFFKNHKPSRLSAVAPTPLSPDELKIKRVQHTSPLLKMCLSNCIGQALVRGVKHFRSLDSQPRRALSAARANAQFQLEGQDAAHHVTSKFRWRGVLEKREVNDIEHGMLAPSVYHLRSQAIEFASRAGFYSRQSNAKWTGLRRVQSDEALGRVGTALSSNSAPVMGQHPGLVRFRAVEGLIPRENLLAEDEYSETFSALGRISD</sequence>
<reference evidence="2" key="1">
    <citation type="submission" date="2016-03" db="EMBL/GenBank/DDBJ databases">
        <title>Mechanisms controlling the formation of the plant cell surface in tip-growing cells are functionally conserved among land plants.</title>
        <authorList>
            <person name="Honkanen S."/>
            <person name="Jones V.A."/>
            <person name="Morieri G."/>
            <person name="Champion C."/>
            <person name="Hetherington A.J."/>
            <person name="Kelly S."/>
            <person name="Saint-Marcoux D."/>
            <person name="Proust H."/>
            <person name="Prescott H."/>
            <person name="Dolan L."/>
        </authorList>
    </citation>
    <scope>NUCLEOTIDE SEQUENCE [LARGE SCALE GENOMIC DNA]</scope>
    <source>
        <tissue evidence="2">Whole gametophyte</tissue>
    </source>
</reference>
<feature type="region of interest" description="Disordered" evidence="1">
    <location>
        <begin position="74"/>
        <end position="184"/>
    </location>
</feature>
<feature type="compositionally biased region" description="Polar residues" evidence="1">
    <location>
        <begin position="110"/>
        <end position="121"/>
    </location>
</feature>
<dbReference type="EMBL" id="LVLJ01001301">
    <property type="protein sequence ID" value="OAE30521.1"/>
    <property type="molecule type" value="Genomic_DNA"/>
</dbReference>
<feature type="compositionally biased region" description="Acidic residues" evidence="1">
    <location>
        <begin position="99"/>
        <end position="108"/>
    </location>
</feature>
<comment type="caution">
    <text evidence="2">The sequence shown here is derived from an EMBL/GenBank/DDBJ whole genome shotgun (WGS) entry which is preliminary data.</text>
</comment>
<organism evidence="2 3">
    <name type="scientific">Marchantia polymorpha subsp. ruderalis</name>
    <dbReference type="NCBI Taxonomy" id="1480154"/>
    <lineage>
        <taxon>Eukaryota</taxon>
        <taxon>Viridiplantae</taxon>
        <taxon>Streptophyta</taxon>
        <taxon>Embryophyta</taxon>
        <taxon>Marchantiophyta</taxon>
        <taxon>Marchantiopsida</taxon>
        <taxon>Marchantiidae</taxon>
        <taxon>Marchantiales</taxon>
        <taxon>Marchantiaceae</taxon>
        <taxon>Marchantia</taxon>
    </lineage>
</organism>
<dbReference type="AlphaFoldDB" id="A0A176WD14"/>
<feature type="compositionally biased region" description="Low complexity" evidence="1">
    <location>
        <begin position="152"/>
        <end position="161"/>
    </location>
</feature>
<evidence type="ECO:0000313" key="3">
    <source>
        <dbReference type="Proteomes" id="UP000077202"/>
    </source>
</evidence>
<keyword evidence="3" id="KW-1185">Reference proteome</keyword>
<name>A0A176WD14_MARPO</name>
<protein>
    <submittedName>
        <fullName evidence="2">Uncharacterized protein</fullName>
    </submittedName>
</protein>
<feature type="region of interest" description="Disordered" evidence="1">
    <location>
        <begin position="199"/>
        <end position="271"/>
    </location>
</feature>